<name>A0A1R3L3E0_9ROSI</name>
<evidence type="ECO:0000313" key="1">
    <source>
        <dbReference type="EMBL" id="OMP13862.1"/>
    </source>
</evidence>
<dbReference type="AlphaFoldDB" id="A0A1R3L3E0"/>
<reference evidence="2" key="1">
    <citation type="submission" date="2013-09" db="EMBL/GenBank/DDBJ databases">
        <title>Corchorus olitorius genome sequencing.</title>
        <authorList>
            <person name="Alam M."/>
            <person name="Haque M.S."/>
            <person name="Islam M.S."/>
            <person name="Emdad E.M."/>
            <person name="Islam M.M."/>
            <person name="Ahmed B."/>
            <person name="Halim A."/>
            <person name="Hossen Q.M.M."/>
            <person name="Hossain M.Z."/>
            <person name="Ahmed R."/>
            <person name="Khan M.M."/>
            <person name="Islam R."/>
            <person name="Rashid M.M."/>
            <person name="Khan S.A."/>
            <person name="Rahman M.S."/>
            <person name="Alam M."/>
            <person name="Yahiya A.S."/>
            <person name="Khan M.S."/>
            <person name="Azam M.S."/>
            <person name="Haque T."/>
            <person name="Lashkar M.Z.H."/>
            <person name="Akhand A.I."/>
            <person name="Morshed G."/>
            <person name="Roy S."/>
            <person name="Uddin K.S."/>
            <person name="Rabeya T."/>
            <person name="Hossain A.S."/>
            <person name="Chowdhury A."/>
            <person name="Snigdha A.R."/>
            <person name="Mortoza M.S."/>
            <person name="Matin S.A."/>
            <person name="Hoque S.M.E."/>
            <person name="Islam M.K."/>
            <person name="Roy D.K."/>
            <person name="Haider R."/>
            <person name="Moosa M.M."/>
            <person name="Elias S.M."/>
            <person name="Hasan A.M."/>
            <person name="Jahan S."/>
            <person name="Shafiuddin M."/>
            <person name="Mahmood N."/>
            <person name="Shommy N.S."/>
        </authorList>
    </citation>
    <scope>NUCLEOTIDE SEQUENCE [LARGE SCALE GENOMIC DNA]</scope>
    <source>
        <strain evidence="2">cv. O-4</strain>
    </source>
</reference>
<protein>
    <submittedName>
        <fullName evidence="1">Uncharacterized protein</fullName>
    </submittedName>
</protein>
<accession>A0A1R3L3E0</accession>
<evidence type="ECO:0000313" key="2">
    <source>
        <dbReference type="Proteomes" id="UP000187203"/>
    </source>
</evidence>
<dbReference type="Proteomes" id="UP000187203">
    <property type="component" value="Unassembled WGS sequence"/>
</dbReference>
<sequence length="205" mass="22319">MPVALRRARLLRAAPEEVHERLGYDVSRHCAGWRYAALPLCAHAARAGIAQRAQPAAARHLAKQRRLSALSRHALDARAVPVVRVARGRRRRLPVSGLSADGRCDAHRPGVWQIGRSRHAADGGAARPDGRDERVRAHARHPHRRSPHRVSHGCQLAPAHAAIERNPGKEKGPVNAGPFFLANTAETQEPVLNTQVTSCFASSSL</sequence>
<comment type="caution">
    <text evidence="1">The sequence shown here is derived from an EMBL/GenBank/DDBJ whole genome shotgun (WGS) entry which is preliminary data.</text>
</comment>
<dbReference type="EMBL" id="AWUE01003033">
    <property type="protein sequence ID" value="OMP13862.1"/>
    <property type="molecule type" value="Genomic_DNA"/>
</dbReference>
<feature type="non-terminal residue" evidence="1">
    <location>
        <position position="205"/>
    </location>
</feature>
<proteinExistence type="predicted"/>
<keyword evidence="2" id="KW-1185">Reference proteome</keyword>
<organism evidence="1 2">
    <name type="scientific">Corchorus olitorius</name>
    <dbReference type="NCBI Taxonomy" id="93759"/>
    <lineage>
        <taxon>Eukaryota</taxon>
        <taxon>Viridiplantae</taxon>
        <taxon>Streptophyta</taxon>
        <taxon>Embryophyta</taxon>
        <taxon>Tracheophyta</taxon>
        <taxon>Spermatophyta</taxon>
        <taxon>Magnoliopsida</taxon>
        <taxon>eudicotyledons</taxon>
        <taxon>Gunneridae</taxon>
        <taxon>Pentapetalae</taxon>
        <taxon>rosids</taxon>
        <taxon>malvids</taxon>
        <taxon>Malvales</taxon>
        <taxon>Malvaceae</taxon>
        <taxon>Grewioideae</taxon>
        <taxon>Apeibeae</taxon>
        <taxon>Corchorus</taxon>
    </lineage>
</organism>
<gene>
    <name evidence="1" type="ORF">COLO4_00788</name>
</gene>